<dbReference type="HOGENOM" id="CLU_137927_0_2_5"/>
<evidence type="ECO:0000313" key="2">
    <source>
        <dbReference type="EMBL" id="EFH09680.1"/>
    </source>
</evidence>
<reference evidence="2 3" key="1">
    <citation type="submission" date="2010-04" db="EMBL/GenBank/DDBJ databases">
        <authorList>
            <person name="Qin X."/>
            <person name="Bachman B."/>
            <person name="Battles P."/>
            <person name="Bell A."/>
            <person name="Bess C."/>
            <person name="Bickham C."/>
            <person name="Chaboub L."/>
            <person name="Chen D."/>
            <person name="Coyle M."/>
            <person name="Deiros D.R."/>
            <person name="Dinh H."/>
            <person name="Forbes L."/>
            <person name="Fowler G."/>
            <person name="Francisco L."/>
            <person name="Fu Q."/>
            <person name="Gubbala S."/>
            <person name="Hale W."/>
            <person name="Han Y."/>
            <person name="Hemphill L."/>
            <person name="Highlander S.K."/>
            <person name="Hirani K."/>
            <person name="Hogues M."/>
            <person name="Jackson L."/>
            <person name="Jakkamsetti A."/>
            <person name="Javaid M."/>
            <person name="Jiang H."/>
            <person name="Korchina V."/>
            <person name="Kovar C."/>
            <person name="Lara F."/>
            <person name="Lee S."/>
            <person name="Mata R."/>
            <person name="Mathew T."/>
            <person name="Moen C."/>
            <person name="Morales K."/>
            <person name="Munidasa M."/>
            <person name="Nazareth L."/>
            <person name="Ngo R."/>
            <person name="Nguyen L."/>
            <person name="Okwuonu G."/>
            <person name="Ongeri F."/>
            <person name="Patil S."/>
            <person name="Petrosino J."/>
            <person name="Pham C."/>
            <person name="Pham P."/>
            <person name="Pu L.-L."/>
            <person name="Puazo M."/>
            <person name="Raj R."/>
            <person name="Reid J."/>
            <person name="Rouhana J."/>
            <person name="Saada N."/>
            <person name="Shang Y."/>
            <person name="Simmons D."/>
            <person name="Thornton R."/>
            <person name="Warren J."/>
            <person name="Weissenberger G."/>
            <person name="Zhang J."/>
            <person name="Zhang L."/>
            <person name="Zhou C."/>
            <person name="Zhu D."/>
            <person name="Muzny D."/>
            <person name="Worley K."/>
            <person name="Gibbs R."/>
        </authorList>
    </citation>
    <scope>NUCLEOTIDE SEQUENCE [LARGE SCALE GENOMIC DNA]</scope>
    <source>
        <strain evidence="2 3">ATCC 49957</strain>
    </source>
</reference>
<proteinExistence type="predicted"/>
<gene>
    <name evidence="2" type="ORF">HMPREF0731_4116</name>
</gene>
<keyword evidence="1" id="KW-0812">Transmembrane</keyword>
<feature type="transmembrane region" description="Helical" evidence="1">
    <location>
        <begin position="46"/>
        <end position="64"/>
    </location>
</feature>
<keyword evidence="1" id="KW-0472">Membrane</keyword>
<dbReference type="Proteomes" id="UP000005324">
    <property type="component" value="Unassembled WGS sequence"/>
</dbReference>
<evidence type="ECO:0000313" key="3">
    <source>
        <dbReference type="Proteomes" id="UP000005324"/>
    </source>
</evidence>
<evidence type="ECO:0000256" key="1">
    <source>
        <dbReference type="SAM" id="Phobius"/>
    </source>
</evidence>
<dbReference type="Pfam" id="PF09527">
    <property type="entry name" value="ATPase_gene1"/>
    <property type="match status" value="1"/>
</dbReference>
<keyword evidence="3" id="KW-1185">Reference proteome</keyword>
<feature type="transmembrane region" description="Helical" evidence="1">
    <location>
        <begin position="70"/>
        <end position="91"/>
    </location>
</feature>
<name>D5RSQ4_9PROT</name>
<keyword evidence="1" id="KW-1133">Transmembrane helix</keyword>
<organism evidence="2 3">
    <name type="scientific">Pseudoroseomonas cervicalis ATCC 49957</name>
    <dbReference type="NCBI Taxonomy" id="525371"/>
    <lineage>
        <taxon>Bacteria</taxon>
        <taxon>Pseudomonadati</taxon>
        <taxon>Pseudomonadota</taxon>
        <taxon>Alphaproteobacteria</taxon>
        <taxon>Acetobacterales</taxon>
        <taxon>Roseomonadaceae</taxon>
        <taxon>Roseomonas</taxon>
    </lineage>
</organism>
<dbReference type="AlphaFoldDB" id="D5RSQ4"/>
<dbReference type="RefSeq" id="WP_007003146.1">
    <property type="nucleotide sequence ID" value="NZ_GG770777.1"/>
</dbReference>
<dbReference type="InterPro" id="IPR032820">
    <property type="entry name" value="ATPase_put"/>
</dbReference>
<sequence>MNERDDFDARLRQARQRRGLDKGADDAAAGGPGGLPGGALRIGLRAGIEVVSALIAGAGIGWLLDRWLGSFPWLFLVFFVVGGAAGVLNVYRLFSPKRGARS</sequence>
<dbReference type="EMBL" id="ADVL01000751">
    <property type="protein sequence ID" value="EFH09680.1"/>
    <property type="molecule type" value="Genomic_DNA"/>
</dbReference>
<accession>D5RSQ4</accession>
<protein>
    <submittedName>
        <fullName evidence="2">ATP synthase protein I family protein</fullName>
    </submittedName>
</protein>
<comment type="caution">
    <text evidence="2">The sequence shown here is derived from an EMBL/GenBank/DDBJ whole genome shotgun (WGS) entry which is preliminary data.</text>
</comment>